<dbReference type="RefSeq" id="XP_064701202.1">
    <property type="nucleotide sequence ID" value="XM_064852738.1"/>
</dbReference>
<reference evidence="1 2" key="1">
    <citation type="submission" date="2023-08" db="EMBL/GenBank/DDBJ databases">
        <title>Black Yeasts Isolated from many extreme environments.</title>
        <authorList>
            <person name="Coleine C."/>
            <person name="Stajich J.E."/>
            <person name="Selbmann L."/>
        </authorList>
    </citation>
    <scope>NUCLEOTIDE SEQUENCE [LARGE SCALE GENOMIC DNA]</scope>
    <source>
        <strain evidence="1 2">CCFEE 5792</strain>
    </source>
</reference>
<name>A0AAV9MV90_9EURO</name>
<comment type="caution">
    <text evidence="1">The sequence shown here is derived from an EMBL/GenBank/DDBJ whole genome shotgun (WGS) entry which is preliminary data.</text>
</comment>
<dbReference type="EMBL" id="JAVRRD010000036">
    <property type="protein sequence ID" value="KAK5045578.1"/>
    <property type="molecule type" value="Genomic_DNA"/>
</dbReference>
<keyword evidence="2" id="KW-1185">Reference proteome</keyword>
<organism evidence="1 2">
    <name type="scientific">Exophiala bonariae</name>
    <dbReference type="NCBI Taxonomy" id="1690606"/>
    <lineage>
        <taxon>Eukaryota</taxon>
        <taxon>Fungi</taxon>
        <taxon>Dikarya</taxon>
        <taxon>Ascomycota</taxon>
        <taxon>Pezizomycotina</taxon>
        <taxon>Eurotiomycetes</taxon>
        <taxon>Chaetothyriomycetidae</taxon>
        <taxon>Chaetothyriales</taxon>
        <taxon>Herpotrichiellaceae</taxon>
        <taxon>Exophiala</taxon>
    </lineage>
</organism>
<accession>A0AAV9MV90</accession>
<dbReference type="GeneID" id="89977357"/>
<dbReference type="Proteomes" id="UP001358417">
    <property type="component" value="Unassembled WGS sequence"/>
</dbReference>
<protein>
    <submittedName>
        <fullName evidence="1">Uncharacterized protein</fullName>
    </submittedName>
</protein>
<evidence type="ECO:0000313" key="2">
    <source>
        <dbReference type="Proteomes" id="UP001358417"/>
    </source>
</evidence>
<evidence type="ECO:0000313" key="1">
    <source>
        <dbReference type="EMBL" id="KAK5045578.1"/>
    </source>
</evidence>
<dbReference type="AlphaFoldDB" id="A0AAV9MV90"/>
<gene>
    <name evidence="1" type="ORF">LTR84_009196</name>
</gene>
<sequence>MPNVASQLIYLGRYAVGESHHRNAPHGWENVCFIETLGLTDGVVNKSRQSQAYILTMDGNLVEAKNLLLIMLKETGNVSLLPQFDLDIDKWCGEAQDVLNAHRERPEPNEQNW</sequence>
<proteinExistence type="predicted"/>